<feature type="transmembrane region" description="Helical" evidence="1">
    <location>
        <begin position="35"/>
        <end position="56"/>
    </location>
</feature>
<keyword evidence="1" id="KW-0812">Transmembrane</keyword>
<dbReference type="PANTHER" id="PTHR23028:SF53">
    <property type="entry name" value="ACYL_TRANSF_3 DOMAIN-CONTAINING PROTEIN"/>
    <property type="match status" value="1"/>
</dbReference>
<feature type="transmembrane region" description="Helical" evidence="1">
    <location>
        <begin position="218"/>
        <end position="238"/>
    </location>
</feature>
<dbReference type="InterPro" id="IPR002656">
    <property type="entry name" value="Acyl_transf_3_dom"/>
</dbReference>
<sequence length="362" mass="39513">MMSASKSRIEGLDLLRGIAIALVLIRHAWPEAIGTAGIVGVVSFFALSGYLITGLLMRDIRQNGRVRYGRFYRNRALRLVPPLVLALAFFAAYTLIVNPLDDRGDVARSVIVGLTYTMNIPFDHGSPALSHLWTLATEEQFYIVWPLLLALGVRWRKLRWLVIGAAVASLVVCGATIVLAAPSVGKVYTLPTSWAIAMIIGAAAKLGEARIERSLTPLRRTWAGALGLAGLLGLSLLPEAKGSPATYLILAPAIAILTVALIMQLKTWGVLPSAWLRPMLALGTISYAAYLWNYPIVMWLGERPFEPARAVLSIVLTIVAATVSWWAVEVPAQKWKERLDKRARLTGELATESAPVARQHHS</sequence>
<dbReference type="EMBL" id="BJML01000006">
    <property type="protein sequence ID" value="GEB46089.1"/>
    <property type="molecule type" value="Genomic_DNA"/>
</dbReference>
<feature type="transmembrane region" description="Helical" evidence="1">
    <location>
        <begin position="76"/>
        <end position="96"/>
    </location>
</feature>
<proteinExistence type="predicted"/>
<accession>A0A4Y3QMB9</accession>
<keyword evidence="1" id="KW-0472">Membrane</keyword>
<dbReference type="PANTHER" id="PTHR23028">
    <property type="entry name" value="ACETYLTRANSFERASE"/>
    <property type="match status" value="1"/>
</dbReference>
<feature type="transmembrane region" description="Helical" evidence="1">
    <location>
        <begin position="132"/>
        <end position="153"/>
    </location>
</feature>
<feature type="transmembrane region" description="Helical" evidence="1">
    <location>
        <begin position="12"/>
        <end position="29"/>
    </location>
</feature>
<evidence type="ECO:0000256" key="1">
    <source>
        <dbReference type="SAM" id="Phobius"/>
    </source>
</evidence>
<feature type="domain" description="Acyltransferase 3" evidence="2">
    <location>
        <begin position="10"/>
        <end position="326"/>
    </location>
</feature>
<protein>
    <recommendedName>
        <fullName evidence="2">Acyltransferase 3 domain-containing protein</fullName>
    </recommendedName>
</protein>
<feature type="transmembrane region" description="Helical" evidence="1">
    <location>
        <begin position="187"/>
        <end position="206"/>
    </location>
</feature>
<organism evidence="3 4">
    <name type="scientific">Microbacterium testaceum</name>
    <name type="common">Aureobacterium testaceum</name>
    <name type="synonym">Brevibacterium testaceum</name>
    <dbReference type="NCBI Taxonomy" id="2033"/>
    <lineage>
        <taxon>Bacteria</taxon>
        <taxon>Bacillati</taxon>
        <taxon>Actinomycetota</taxon>
        <taxon>Actinomycetes</taxon>
        <taxon>Micrococcales</taxon>
        <taxon>Microbacteriaceae</taxon>
        <taxon>Microbacterium</taxon>
    </lineage>
</organism>
<feature type="transmembrane region" description="Helical" evidence="1">
    <location>
        <begin position="244"/>
        <end position="263"/>
    </location>
</feature>
<evidence type="ECO:0000313" key="3">
    <source>
        <dbReference type="EMBL" id="GEB46089.1"/>
    </source>
</evidence>
<dbReference type="AlphaFoldDB" id="A0A4Y3QMB9"/>
<feature type="transmembrane region" description="Helical" evidence="1">
    <location>
        <begin position="160"/>
        <end position="181"/>
    </location>
</feature>
<name>A0A4Y3QMB9_MICTE</name>
<dbReference type="GO" id="GO:0016020">
    <property type="term" value="C:membrane"/>
    <property type="evidence" value="ECO:0007669"/>
    <property type="project" value="TreeGrafter"/>
</dbReference>
<dbReference type="GO" id="GO:0009103">
    <property type="term" value="P:lipopolysaccharide biosynthetic process"/>
    <property type="evidence" value="ECO:0007669"/>
    <property type="project" value="TreeGrafter"/>
</dbReference>
<dbReference type="GO" id="GO:0016747">
    <property type="term" value="F:acyltransferase activity, transferring groups other than amino-acyl groups"/>
    <property type="evidence" value="ECO:0007669"/>
    <property type="project" value="InterPro"/>
</dbReference>
<comment type="caution">
    <text evidence="3">The sequence shown here is derived from an EMBL/GenBank/DDBJ whole genome shotgun (WGS) entry which is preliminary data.</text>
</comment>
<dbReference type="Pfam" id="PF01757">
    <property type="entry name" value="Acyl_transf_3"/>
    <property type="match status" value="1"/>
</dbReference>
<keyword evidence="1" id="KW-1133">Transmembrane helix</keyword>
<dbReference type="InterPro" id="IPR050879">
    <property type="entry name" value="Acyltransferase_3"/>
</dbReference>
<evidence type="ECO:0000313" key="4">
    <source>
        <dbReference type="Proteomes" id="UP000319525"/>
    </source>
</evidence>
<gene>
    <name evidence="3" type="ORF">MTE01_20340</name>
</gene>
<feature type="transmembrane region" description="Helical" evidence="1">
    <location>
        <begin position="308"/>
        <end position="328"/>
    </location>
</feature>
<dbReference type="Proteomes" id="UP000319525">
    <property type="component" value="Unassembled WGS sequence"/>
</dbReference>
<reference evidence="3 4" key="1">
    <citation type="submission" date="2019-06" db="EMBL/GenBank/DDBJ databases">
        <title>Whole genome shotgun sequence of Microbacterium testaceum NBRC 12675.</title>
        <authorList>
            <person name="Hosoyama A."/>
            <person name="Uohara A."/>
            <person name="Ohji S."/>
            <person name="Ichikawa N."/>
        </authorList>
    </citation>
    <scope>NUCLEOTIDE SEQUENCE [LARGE SCALE GENOMIC DNA]</scope>
    <source>
        <strain evidence="3 4">NBRC 12675</strain>
    </source>
</reference>
<evidence type="ECO:0000259" key="2">
    <source>
        <dbReference type="Pfam" id="PF01757"/>
    </source>
</evidence>
<feature type="transmembrane region" description="Helical" evidence="1">
    <location>
        <begin position="275"/>
        <end position="296"/>
    </location>
</feature>